<reference evidence="3" key="1">
    <citation type="submission" date="2017-04" db="EMBL/GenBank/DDBJ databases">
        <authorList>
            <person name="Varghese N."/>
            <person name="Submissions S."/>
        </authorList>
    </citation>
    <scope>NUCLEOTIDE SEQUENCE [LARGE SCALE GENOMIC DNA]</scope>
</reference>
<evidence type="ECO:0000313" key="3">
    <source>
        <dbReference type="Proteomes" id="UP000194474"/>
    </source>
</evidence>
<name>A0A1Y6EET5_9HYPH</name>
<protein>
    <submittedName>
        <fullName evidence="2">KTSC domain-containing protein</fullName>
    </submittedName>
</protein>
<keyword evidence="3" id="KW-1185">Reference proteome</keyword>
<proteinExistence type="predicted"/>
<dbReference type="EMBL" id="FXWK01000001">
    <property type="protein sequence ID" value="SMQ61087.1"/>
    <property type="molecule type" value="Genomic_DNA"/>
</dbReference>
<accession>A0A1Y6EET5</accession>
<sequence>MSAAIRHHHYKPELKELSLWFGPDFRHYKYFGVPQPIYVALVNSESMGRFFNEAIKGQYSCRLVDPSRMRQQRWQDIRSAS</sequence>
<gene>
    <name evidence="2" type="ORF">SAMN06295905_0470</name>
</gene>
<feature type="domain" description="KTSC" evidence="1">
    <location>
        <begin position="2"/>
        <end position="59"/>
    </location>
</feature>
<dbReference type="InterPro" id="IPR025309">
    <property type="entry name" value="KTSC_dom"/>
</dbReference>
<dbReference type="OrthoDB" id="8450910at2"/>
<evidence type="ECO:0000259" key="1">
    <source>
        <dbReference type="Pfam" id="PF13619"/>
    </source>
</evidence>
<dbReference type="AlphaFoldDB" id="A0A1Y6EET5"/>
<dbReference type="Proteomes" id="UP000194474">
    <property type="component" value="Unassembled WGS sequence"/>
</dbReference>
<dbReference type="RefSeq" id="WP_086468929.1">
    <property type="nucleotide sequence ID" value="NZ_FXWK01000001.1"/>
</dbReference>
<organism evidence="2 3">
    <name type="scientific">Devosia lucknowensis</name>
    <dbReference type="NCBI Taxonomy" id="1096929"/>
    <lineage>
        <taxon>Bacteria</taxon>
        <taxon>Pseudomonadati</taxon>
        <taxon>Pseudomonadota</taxon>
        <taxon>Alphaproteobacteria</taxon>
        <taxon>Hyphomicrobiales</taxon>
        <taxon>Devosiaceae</taxon>
        <taxon>Devosia</taxon>
    </lineage>
</organism>
<evidence type="ECO:0000313" key="2">
    <source>
        <dbReference type="EMBL" id="SMQ61087.1"/>
    </source>
</evidence>
<dbReference type="Pfam" id="PF13619">
    <property type="entry name" value="KTSC"/>
    <property type="match status" value="1"/>
</dbReference>